<keyword evidence="8 10" id="KW-0904">Protein phosphatase</keyword>
<dbReference type="InterPro" id="IPR007439">
    <property type="entry name" value="Chemotax_Pase_CheZ"/>
</dbReference>
<evidence type="ECO:0000256" key="7">
    <source>
        <dbReference type="ARBA" id="ARBA00022801"/>
    </source>
</evidence>
<protein>
    <recommendedName>
        <fullName evidence="3 10">Protein phosphatase CheZ</fullName>
        <ecNumber evidence="10">3.1.3.-</ecNumber>
    </recommendedName>
    <alternativeName>
        <fullName evidence="9 10">Chemotaxis protein CheZ</fullName>
    </alternativeName>
</protein>
<evidence type="ECO:0000256" key="8">
    <source>
        <dbReference type="ARBA" id="ARBA00022912"/>
    </source>
</evidence>
<keyword evidence="5 10" id="KW-0145">Chemotaxis</keyword>
<evidence type="ECO:0000256" key="10">
    <source>
        <dbReference type="PIRNR" id="PIRNR002884"/>
    </source>
</evidence>
<organism evidence="11 12">
    <name type="scientific">Acidovorax benzenivorans</name>
    <dbReference type="NCBI Taxonomy" id="2987520"/>
    <lineage>
        <taxon>Bacteria</taxon>
        <taxon>Pseudomonadati</taxon>
        <taxon>Pseudomonadota</taxon>
        <taxon>Betaproteobacteria</taxon>
        <taxon>Burkholderiales</taxon>
        <taxon>Comamonadaceae</taxon>
        <taxon>Acidovorax</taxon>
    </lineage>
</organism>
<evidence type="ECO:0000313" key="11">
    <source>
        <dbReference type="EMBL" id="MDD2179711.1"/>
    </source>
</evidence>
<dbReference type="EMBL" id="JAPCKI010000015">
    <property type="protein sequence ID" value="MDD2179711.1"/>
    <property type="molecule type" value="Genomic_DNA"/>
</dbReference>
<reference evidence="11" key="1">
    <citation type="submission" date="2022-10" db="EMBL/GenBank/DDBJ databases">
        <title>Description of microaerobic benzene degrading bacteria.</title>
        <authorList>
            <person name="Bedics A."/>
            <person name="Tancsics A."/>
            <person name="Banerjee S."/>
        </authorList>
    </citation>
    <scope>NUCLEOTIDE SEQUENCE</scope>
    <source>
        <strain evidence="11">D2M1</strain>
    </source>
</reference>
<keyword evidence="6 10" id="KW-0283">Flagellar rotation</keyword>
<keyword evidence="7 10" id="KW-0378">Hydrolase</keyword>
<comment type="subunit">
    <text evidence="10">Homodimer.</text>
</comment>
<evidence type="ECO:0000256" key="9">
    <source>
        <dbReference type="ARBA" id="ARBA00029599"/>
    </source>
</evidence>
<dbReference type="Proteomes" id="UP001148932">
    <property type="component" value="Unassembled WGS sequence"/>
</dbReference>
<evidence type="ECO:0000256" key="6">
    <source>
        <dbReference type="ARBA" id="ARBA00022779"/>
    </source>
</evidence>
<evidence type="ECO:0000256" key="3">
    <source>
        <dbReference type="ARBA" id="ARBA00018484"/>
    </source>
</evidence>
<gene>
    <name evidence="11" type="ORF">OIN59_19905</name>
</gene>
<sequence>MTVTAVSAVSPTSMPANASTEAFERLGRITRSLHEAMSELGLSNSLHAIAQEFPDARDRLTHVGHMTEAAANKVLNLIDAGQPACRNFQADSHHFASTLRQLRQHTGPINAEVHDMLTRCETYGAQAASFAERQNQLLVDIMMTQDFQDLSGQIIKKVIDIIGQTEQQLLELLMHSAPEHLSAPLIQSKNELAGPQVPEKALKQDDVDDLLASLGF</sequence>
<evidence type="ECO:0000256" key="1">
    <source>
        <dbReference type="ARBA" id="ARBA00004496"/>
    </source>
</evidence>
<comment type="caution">
    <text evidence="11">The sequence shown here is derived from an EMBL/GenBank/DDBJ whole genome shotgun (WGS) entry which is preliminary data.</text>
</comment>
<comment type="function">
    <text evidence="10">Plays an important role in bacterial chemotaxis signal transduction pathway by accelerating the dephosphorylation of phosphorylated CheY (CheY-P).</text>
</comment>
<dbReference type="PIRSF" id="PIRSF002884">
    <property type="entry name" value="CheZ"/>
    <property type="match status" value="1"/>
</dbReference>
<comment type="similarity">
    <text evidence="2 10">Belongs to the CheZ family.</text>
</comment>
<keyword evidence="4 10" id="KW-0963">Cytoplasm</keyword>
<keyword evidence="12" id="KW-1185">Reference proteome</keyword>
<dbReference type="InterPro" id="IPR050992">
    <property type="entry name" value="CheZ_family_phosphatases"/>
</dbReference>
<evidence type="ECO:0000256" key="5">
    <source>
        <dbReference type="ARBA" id="ARBA00022500"/>
    </source>
</evidence>
<dbReference type="PANTHER" id="PTHR43693">
    <property type="entry name" value="PROTEIN PHOSPHATASE CHEZ"/>
    <property type="match status" value="1"/>
</dbReference>
<name>A0ABT5S179_9BURK</name>
<dbReference type="Gene3D" id="1.10.287.500">
    <property type="entry name" value="Helix hairpin bin"/>
    <property type="match status" value="1"/>
</dbReference>
<dbReference type="Pfam" id="PF04344">
    <property type="entry name" value="CheZ"/>
    <property type="match status" value="1"/>
</dbReference>
<comment type="subcellular location">
    <subcellularLocation>
        <location evidence="1 10">Cytoplasm</location>
    </subcellularLocation>
</comment>
<dbReference type="RefSeq" id="WP_274113125.1">
    <property type="nucleotide sequence ID" value="NZ_JAPCKI010000015.1"/>
</dbReference>
<dbReference type="SUPFAM" id="SSF75708">
    <property type="entry name" value="Chemotaxis phosphatase CheZ"/>
    <property type="match status" value="1"/>
</dbReference>
<dbReference type="PANTHER" id="PTHR43693:SF1">
    <property type="entry name" value="PROTEIN PHOSPHATASE CHEZ"/>
    <property type="match status" value="1"/>
</dbReference>
<proteinExistence type="inferred from homology"/>
<evidence type="ECO:0000256" key="4">
    <source>
        <dbReference type="ARBA" id="ARBA00022490"/>
    </source>
</evidence>
<evidence type="ECO:0000256" key="2">
    <source>
        <dbReference type="ARBA" id="ARBA00005908"/>
    </source>
</evidence>
<accession>A0ABT5S179</accession>
<evidence type="ECO:0000313" key="12">
    <source>
        <dbReference type="Proteomes" id="UP001148932"/>
    </source>
</evidence>
<dbReference type="EC" id="3.1.3.-" evidence="10"/>